<reference evidence="2" key="1">
    <citation type="submission" date="2014-11" db="EMBL/GenBank/DDBJ databases">
        <authorList>
            <person name="Amaro Gonzalez C."/>
        </authorList>
    </citation>
    <scope>NUCLEOTIDE SEQUENCE</scope>
</reference>
<sequence length="56" mass="6329">MQSGAEARNWSLGVSVISQPHPLLFDNMGNTILSISLQYCSEIYIFFVLIFIFIFG</sequence>
<evidence type="ECO:0000313" key="2">
    <source>
        <dbReference type="EMBL" id="JAH20344.1"/>
    </source>
</evidence>
<protein>
    <submittedName>
        <fullName evidence="2">Uncharacterized protein</fullName>
    </submittedName>
</protein>
<keyword evidence="1" id="KW-0472">Membrane</keyword>
<reference evidence="2" key="2">
    <citation type="journal article" date="2015" name="Fish Shellfish Immunol.">
        <title>Early steps in the European eel (Anguilla anguilla)-Vibrio vulnificus interaction in the gills: Role of the RtxA13 toxin.</title>
        <authorList>
            <person name="Callol A."/>
            <person name="Pajuelo D."/>
            <person name="Ebbesson L."/>
            <person name="Teles M."/>
            <person name="MacKenzie S."/>
            <person name="Amaro C."/>
        </authorList>
    </citation>
    <scope>NUCLEOTIDE SEQUENCE</scope>
</reference>
<accession>A0A0E9QU52</accession>
<name>A0A0E9QU52_ANGAN</name>
<proteinExistence type="predicted"/>
<keyword evidence="1" id="KW-0812">Transmembrane</keyword>
<dbReference type="AlphaFoldDB" id="A0A0E9QU52"/>
<keyword evidence="1" id="KW-1133">Transmembrane helix</keyword>
<feature type="transmembrane region" description="Helical" evidence="1">
    <location>
        <begin position="32"/>
        <end position="55"/>
    </location>
</feature>
<dbReference type="EMBL" id="GBXM01088233">
    <property type="protein sequence ID" value="JAH20344.1"/>
    <property type="molecule type" value="Transcribed_RNA"/>
</dbReference>
<organism evidence="2">
    <name type="scientific">Anguilla anguilla</name>
    <name type="common">European freshwater eel</name>
    <name type="synonym">Muraena anguilla</name>
    <dbReference type="NCBI Taxonomy" id="7936"/>
    <lineage>
        <taxon>Eukaryota</taxon>
        <taxon>Metazoa</taxon>
        <taxon>Chordata</taxon>
        <taxon>Craniata</taxon>
        <taxon>Vertebrata</taxon>
        <taxon>Euteleostomi</taxon>
        <taxon>Actinopterygii</taxon>
        <taxon>Neopterygii</taxon>
        <taxon>Teleostei</taxon>
        <taxon>Anguilliformes</taxon>
        <taxon>Anguillidae</taxon>
        <taxon>Anguilla</taxon>
    </lineage>
</organism>
<evidence type="ECO:0000256" key="1">
    <source>
        <dbReference type="SAM" id="Phobius"/>
    </source>
</evidence>